<evidence type="ECO:0000259" key="4">
    <source>
        <dbReference type="PROSITE" id="PS51186"/>
    </source>
</evidence>
<organism evidence="5 6">
    <name type="scientific">Steinernema hermaphroditum</name>
    <dbReference type="NCBI Taxonomy" id="289476"/>
    <lineage>
        <taxon>Eukaryota</taxon>
        <taxon>Metazoa</taxon>
        <taxon>Ecdysozoa</taxon>
        <taxon>Nematoda</taxon>
        <taxon>Chromadorea</taxon>
        <taxon>Rhabditida</taxon>
        <taxon>Tylenchina</taxon>
        <taxon>Panagrolaimomorpha</taxon>
        <taxon>Strongyloidoidea</taxon>
        <taxon>Steinernematidae</taxon>
        <taxon>Steinernema</taxon>
    </lineage>
</organism>
<sequence>MSTTLKIRQLVPSDARVVSHFTQELAKFLKCPDGPKLSTKEIEHHLREKLFSGFVAYVGEVPVGVSTFSITYSSWKGPFMHSEDMYILQEYRRCGLAVKFLNEQFRFAKEHNLSRVEYDAMYWNVPIINLLQKMGAANMTKTEGWLRFRIDDEQIKKLVEKANKDDSHAPRLITMDQ</sequence>
<evidence type="ECO:0000256" key="3">
    <source>
        <dbReference type="ARBA" id="ARBA00023315"/>
    </source>
</evidence>
<protein>
    <recommendedName>
        <fullName evidence="4">N-acetyltransferase domain-containing protein</fullName>
    </recommendedName>
</protein>
<name>A0AA39HB11_9BILA</name>
<dbReference type="Proteomes" id="UP001175271">
    <property type="component" value="Unassembled WGS sequence"/>
</dbReference>
<dbReference type="PANTHER" id="PTHR10545">
    <property type="entry name" value="DIAMINE N-ACETYLTRANSFERASE"/>
    <property type="match status" value="1"/>
</dbReference>
<comment type="similarity">
    <text evidence="1">Belongs to the acetyltransferase family.</text>
</comment>
<dbReference type="Gene3D" id="3.40.630.30">
    <property type="match status" value="1"/>
</dbReference>
<gene>
    <name evidence="5" type="ORF">QR680_016077</name>
</gene>
<evidence type="ECO:0000313" key="6">
    <source>
        <dbReference type="Proteomes" id="UP001175271"/>
    </source>
</evidence>
<dbReference type="CDD" id="cd04301">
    <property type="entry name" value="NAT_SF"/>
    <property type="match status" value="1"/>
</dbReference>
<feature type="domain" description="N-acetyltransferase" evidence="4">
    <location>
        <begin position="5"/>
        <end position="153"/>
    </location>
</feature>
<dbReference type="PROSITE" id="PS51186">
    <property type="entry name" value="GNAT"/>
    <property type="match status" value="1"/>
</dbReference>
<evidence type="ECO:0000313" key="5">
    <source>
        <dbReference type="EMBL" id="KAK0401981.1"/>
    </source>
</evidence>
<dbReference type="InterPro" id="IPR016181">
    <property type="entry name" value="Acyl_CoA_acyltransferase"/>
</dbReference>
<dbReference type="Pfam" id="PF00583">
    <property type="entry name" value="Acetyltransf_1"/>
    <property type="match status" value="1"/>
</dbReference>
<proteinExistence type="inferred from homology"/>
<dbReference type="InterPro" id="IPR000182">
    <property type="entry name" value="GNAT_dom"/>
</dbReference>
<dbReference type="AlphaFoldDB" id="A0AA39HB11"/>
<dbReference type="EMBL" id="JAUCMV010000004">
    <property type="protein sequence ID" value="KAK0401981.1"/>
    <property type="molecule type" value="Genomic_DNA"/>
</dbReference>
<evidence type="ECO:0000256" key="1">
    <source>
        <dbReference type="ARBA" id="ARBA00008694"/>
    </source>
</evidence>
<keyword evidence="6" id="KW-1185">Reference proteome</keyword>
<dbReference type="InterPro" id="IPR051016">
    <property type="entry name" value="Diverse_Substrate_AcTransf"/>
</dbReference>
<keyword evidence="3" id="KW-0012">Acyltransferase</keyword>
<accession>A0AA39HB11</accession>
<keyword evidence="2" id="KW-0808">Transferase</keyword>
<dbReference type="GO" id="GO:0008080">
    <property type="term" value="F:N-acetyltransferase activity"/>
    <property type="evidence" value="ECO:0007669"/>
    <property type="project" value="TreeGrafter"/>
</dbReference>
<evidence type="ECO:0000256" key="2">
    <source>
        <dbReference type="ARBA" id="ARBA00022679"/>
    </source>
</evidence>
<reference evidence="5" key="1">
    <citation type="submission" date="2023-06" db="EMBL/GenBank/DDBJ databases">
        <title>Genomic analysis of the entomopathogenic nematode Steinernema hermaphroditum.</title>
        <authorList>
            <person name="Schwarz E.M."/>
            <person name="Heppert J.K."/>
            <person name="Baniya A."/>
            <person name="Schwartz H.T."/>
            <person name="Tan C.-H."/>
            <person name="Antoshechkin I."/>
            <person name="Sternberg P.W."/>
            <person name="Goodrich-Blair H."/>
            <person name="Dillman A.R."/>
        </authorList>
    </citation>
    <scope>NUCLEOTIDE SEQUENCE</scope>
    <source>
        <strain evidence="5">PS9179</strain>
        <tissue evidence="5">Whole animal</tissue>
    </source>
</reference>
<dbReference type="SUPFAM" id="SSF55729">
    <property type="entry name" value="Acyl-CoA N-acyltransferases (Nat)"/>
    <property type="match status" value="1"/>
</dbReference>
<dbReference type="FunFam" id="3.40.630.30:FF:000064">
    <property type="entry name" value="GNAT family acetyltransferase"/>
    <property type="match status" value="1"/>
</dbReference>
<dbReference type="PANTHER" id="PTHR10545:SF29">
    <property type="entry name" value="GH14572P-RELATED"/>
    <property type="match status" value="1"/>
</dbReference>
<comment type="caution">
    <text evidence="5">The sequence shown here is derived from an EMBL/GenBank/DDBJ whole genome shotgun (WGS) entry which is preliminary data.</text>
</comment>